<evidence type="ECO:0000313" key="3">
    <source>
        <dbReference type="Proteomes" id="UP001209107"/>
    </source>
</evidence>
<comment type="caution">
    <text evidence="2">The sequence shown here is derived from an EMBL/GenBank/DDBJ whole genome shotgun (WGS) entry which is preliminary data.</text>
</comment>
<dbReference type="Proteomes" id="UP001209107">
    <property type="component" value="Unassembled WGS sequence"/>
</dbReference>
<feature type="transmembrane region" description="Helical" evidence="1">
    <location>
        <begin position="35"/>
        <end position="52"/>
    </location>
</feature>
<organism evidence="2 3">
    <name type="scientific">Kaistella yananensis</name>
    <dbReference type="NCBI Taxonomy" id="2989820"/>
    <lineage>
        <taxon>Bacteria</taxon>
        <taxon>Pseudomonadati</taxon>
        <taxon>Bacteroidota</taxon>
        <taxon>Flavobacteriia</taxon>
        <taxon>Flavobacteriales</taxon>
        <taxon>Weeksellaceae</taxon>
        <taxon>Chryseobacterium group</taxon>
        <taxon>Kaistella</taxon>
    </lineage>
</organism>
<reference evidence="2 3" key="1">
    <citation type="submission" date="2022-10" db="EMBL/GenBank/DDBJ databases">
        <title>Kaistella sp. BT-6-1-3.</title>
        <authorList>
            <person name="Ai J."/>
            <person name="Deng Z."/>
        </authorList>
    </citation>
    <scope>NUCLEOTIDE SEQUENCE [LARGE SCALE GENOMIC DNA]</scope>
    <source>
        <strain evidence="2 3">BT6-1-3</strain>
    </source>
</reference>
<protein>
    <submittedName>
        <fullName evidence="2">DUF6122 family protein</fullName>
    </submittedName>
</protein>
<proteinExistence type="predicted"/>
<dbReference type="EMBL" id="JAPCHZ010000002">
    <property type="protein sequence ID" value="MCW4451634.1"/>
    <property type="molecule type" value="Genomic_DNA"/>
</dbReference>
<feature type="transmembrane region" description="Helical" evidence="1">
    <location>
        <begin position="64"/>
        <end position="83"/>
    </location>
</feature>
<evidence type="ECO:0000313" key="2">
    <source>
        <dbReference type="EMBL" id="MCW4451634.1"/>
    </source>
</evidence>
<keyword evidence="3" id="KW-1185">Reference proteome</keyword>
<gene>
    <name evidence="2" type="ORF">OK344_05370</name>
</gene>
<feature type="transmembrane region" description="Helical" evidence="1">
    <location>
        <begin position="12"/>
        <end position="28"/>
    </location>
</feature>
<sequence>MTELFYLREIFHYFLHFIFPVVIARVFFKSNWRKAYFIMLATMAVDIDHVFADPIFDPNRASIGFHPLHTYPAIAVYFLGTVFLKGNYKIAAVGLLFHMFTDFQDYYFWRLNFNF</sequence>
<dbReference type="RefSeq" id="WP_265143815.1">
    <property type="nucleotide sequence ID" value="NZ_JAPCHZ010000002.1"/>
</dbReference>
<accession>A0ABT3JLS9</accession>
<dbReference type="Pfam" id="PF19617">
    <property type="entry name" value="DUF6122"/>
    <property type="match status" value="1"/>
</dbReference>
<keyword evidence="1" id="KW-1133">Transmembrane helix</keyword>
<name>A0ABT3JLS9_9FLAO</name>
<evidence type="ECO:0000256" key="1">
    <source>
        <dbReference type="SAM" id="Phobius"/>
    </source>
</evidence>
<keyword evidence="1" id="KW-0812">Transmembrane</keyword>
<keyword evidence="1" id="KW-0472">Membrane</keyword>
<dbReference type="InterPro" id="IPR046125">
    <property type="entry name" value="DUF6122"/>
</dbReference>